<reference evidence="1" key="1">
    <citation type="submission" date="2020-11" db="EMBL/GenBank/DDBJ databases">
        <authorList>
            <person name="Tran Van P."/>
        </authorList>
    </citation>
    <scope>NUCLEOTIDE SEQUENCE</scope>
</reference>
<dbReference type="CDD" id="cd00882">
    <property type="entry name" value="Ras_like_GTPase"/>
    <property type="match status" value="1"/>
</dbReference>
<proteinExistence type="predicted"/>
<dbReference type="EMBL" id="CAJPEV010012831">
    <property type="protein sequence ID" value="CAG0906596.1"/>
    <property type="molecule type" value="Genomic_DNA"/>
</dbReference>
<dbReference type="AlphaFoldDB" id="A0A7R9FTP8"/>
<dbReference type="PANTHER" id="PTHR32046">
    <property type="entry name" value="G DOMAIN-CONTAINING PROTEIN"/>
    <property type="match status" value="1"/>
</dbReference>
<feature type="non-terminal residue" evidence="1">
    <location>
        <position position="232"/>
    </location>
</feature>
<evidence type="ECO:0008006" key="3">
    <source>
        <dbReference type="Google" id="ProtNLM"/>
    </source>
</evidence>
<dbReference type="PANTHER" id="PTHR32046:SF14">
    <property type="match status" value="1"/>
</dbReference>
<dbReference type="SUPFAM" id="SSF52540">
    <property type="entry name" value="P-loop containing nucleoside triphosphate hydrolases"/>
    <property type="match status" value="1"/>
</dbReference>
<evidence type="ECO:0000313" key="1">
    <source>
        <dbReference type="EMBL" id="CAD7254800.1"/>
    </source>
</evidence>
<accession>A0A7R9FTP8</accession>
<dbReference type="Proteomes" id="UP000677054">
    <property type="component" value="Unassembled WGS sequence"/>
</dbReference>
<protein>
    <recommendedName>
        <fullName evidence="3">G domain-containing protein</fullName>
    </recommendedName>
</protein>
<gene>
    <name evidence="1" type="ORF">DSTB1V02_LOCUS14546</name>
</gene>
<name>A0A7R9FTP8_9CRUS</name>
<evidence type="ECO:0000313" key="2">
    <source>
        <dbReference type="Proteomes" id="UP000677054"/>
    </source>
</evidence>
<dbReference type="OrthoDB" id="2386367at2759"/>
<dbReference type="EMBL" id="LR912349">
    <property type="protein sequence ID" value="CAD7254800.1"/>
    <property type="molecule type" value="Genomic_DNA"/>
</dbReference>
<dbReference type="Gene3D" id="3.40.50.300">
    <property type="entry name" value="P-loop containing nucleotide triphosphate hydrolases"/>
    <property type="match status" value="1"/>
</dbReference>
<dbReference type="InterPro" id="IPR027417">
    <property type="entry name" value="P-loop_NTPase"/>
</dbReference>
<organism evidence="1">
    <name type="scientific">Darwinula stevensoni</name>
    <dbReference type="NCBI Taxonomy" id="69355"/>
    <lineage>
        <taxon>Eukaryota</taxon>
        <taxon>Metazoa</taxon>
        <taxon>Ecdysozoa</taxon>
        <taxon>Arthropoda</taxon>
        <taxon>Crustacea</taxon>
        <taxon>Oligostraca</taxon>
        <taxon>Ostracoda</taxon>
        <taxon>Podocopa</taxon>
        <taxon>Podocopida</taxon>
        <taxon>Darwinulocopina</taxon>
        <taxon>Darwinuloidea</taxon>
        <taxon>Darwinulidae</taxon>
        <taxon>Darwinula</taxon>
    </lineage>
</organism>
<keyword evidence="2" id="KW-1185">Reference proteome</keyword>
<sequence>MINGLTNYVYGIEWKDDFRFKIITEKGDVNADDKAHSQTKGISAYSFNWRQGMRIPYTLTVIDTPGFGDCEGLHKDEELVVKMREFFELCEPHGLNTVNAVGFVLPASTARLTASQKYIFHASTQMFGIDTKEKFVLLCSFCDGQEPAAIVVVKNAKLFYQDYHPFNNSALFASNKDPMQKMFWDLGLNSNKNFLASLGEMTPVGLAMTREVLVERRALAENLKKLQEQIPR</sequence>